<accession>A0AAD2IYX2</accession>
<keyword evidence="1" id="KW-0812">Transmembrane</keyword>
<comment type="caution">
    <text evidence="2">The sequence shown here is derived from an EMBL/GenBank/DDBJ whole genome shotgun (WGS) entry which is preliminary data.</text>
</comment>
<evidence type="ECO:0000313" key="2">
    <source>
        <dbReference type="EMBL" id="CUI99398.1"/>
    </source>
</evidence>
<organism evidence="2 3">
    <name type="scientific">Achromobacter aegrifaciens</name>
    <dbReference type="NCBI Taxonomy" id="1287736"/>
    <lineage>
        <taxon>Bacteria</taxon>
        <taxon>Pseudomonadati</taxon>
        <taxon>Pseudomonadota</taxon>
        <taxon>Betaproteobacteria</taxon>
        <taxon>Burkholderiales</taxon>
        <taxon>Alcaligenaceae</taxon>
        <taxon>Achromobacter</taxon>
    </lineage>
</organism>
<sequence>MRLSIQDFDAFAAKFAGVLGAAVSMRYMQGSWLARLSMAISGSLVAYYTSSYLALVLGIPEGLAGFLTGMFGMAIMSRAWEIVQAAPVSALWKAVIDRVRGTGA</sequence>
<evidence type="ECO:0000256" key="1">
    <source>
        <dbReference type="SAM" id="Phobius"/>
    </source>
</evidence>
<dbReference type="EMBL" id="CYTK01000003">
    <property type="protein sequence ID" value="CUI99398.1"/>
    <property type="molecule type" value="Genomic_DNA"/>
</dbReference>
<name>A0AAD2IYX2_ACHAE</name>
<feature type="transmembrane region" description="Helical" evidence="1">
    <location>
        <begin position="32"/>
        <end position="49"/>
    </location>
</feature>
<proteinExistence type="predicted"/>
<keyword evidence="1" id="KW-1133">Transmembrane helix</keyword>
<dbReference type="AlphaFoldDB" id="A0AAD2IYX2"/>
<evidence type="ECO:0000313" key="3">
    <source>
        <dbReference type="Proteomes" id="UP000044098"/>
    </source>
</evidence>
<reference evidence="2 3" key="1">
    <citation type="submission" date="2015-09" db="EMBL/GenBank/DDBJ databases">
        <authorList>
            <consortium name="Pathogen Informatics"/>
        </authorList>
    </citation>
    <scope>NUCLEOTIDE SEQUENCE [LARGE SCALE GENOMIC DNA]</scope>
    <source>
        <strain evidence="2 3">2789STDY5608625</strain>
    </source>
</reference>
<gene>
    <name evidence="2" type="ORF">ERS370000_02356</name>
</gene>
<keyword evidence="1" id="KW-0472">Membrane</keyword>
<feature type="transmembrane region" description="Helical" evidence="1">
    <location>
        <begin position="55"/>
        <end position="75"/>
    </location>
</feature>
<dbReference type="Proteomes" id="UP000044098">
    <property type="component" value="Unassembled WGS sequence"/>
</dbReference>
<protein>
    <submittedName>
        <fullName evidence="2">Uncharacterized protein</fullName>
    </submittedName>
</protein>